<dbReference type="Proteomes" id="UP000604046">
    <property type="component" value="Unassembled WGS sequence"/>
</dbReference>
<dbReference type="AlphaFoldDB" id="A0A812NF11"/>
<proteinExistence type="predicted"/>
<evidence type="ECO:0000313" key="1">
    <source>
        <dbReference type="EMBL" id="CAE7307719.1"/>
    </source>
</evidence>
<gene>
    <name evidence="1" type="ORF">SNAT2548_LOCUS16165</name>
</gene>
<dbReference type="EMBL" id="CAJNDS010002076">
    <property type="protein sequence ID" value="CAE7307719.1"/>
    <property type="molecule type" value="Genomic_DNA"/>
</dbReference>
<sequence>MSMAERQLVGVYSAFGGWCWGWMAGVASPGEKRKGSFQQQRRVTSSDRGWQGIVDEREMCMSDVNVISVVARAIDGVGRIGVAAVVLSRCPFPGLTVHMSSSDTCGLSRLGLTAADSKVILGQLSHSGRIAGWAFATLRWQSPALGLTALNEHIWVEASKARFWSETAPCNSISDVLEPLQPQAMATNQPGTFPPAVNGGPLATDDSKRLEFETCMEVRLSAARAEASKDIQSRKL</sequence>
<reference evidence="1" key="1">
    <citation type="submission" date="2021-02" db="EMBL/GenBank/DDBJ databases">
        <authorList>
            <person name="Dougan E. K."/>
            <person name="Rhodes N."/>
            <person name="Thang M."/>
            <person name="Chan C."/>
        </authorList>
    </citation>
    <scope>NUCLEOTIDE SEQUENCE</scope>
</reference>
<accession>A0A812NF11</accession>
<keyword evidence="2" id="KW-1185">Reference proteome</keyword>
<protein>
    <submittedName>
        <fullName evidence="1">Uncharacterized protein</fullName>
    </submittedName>
</protein>
<organism evidence="1 2">
    <name type="scientific">Symbiodinium natans</name>
    <dbReference type="NCBI Taxonomy" id="878477"/>
    <lineage>
        <taxon>Eukaryota</taxon>
        <taxon>Sar</taxon>
        <taxon>Alveolata</taxon>
        <taxon>Dinophyceae</taxon>
        <taxon>Suessiales</taxon>
        <taxon>Symbiodiniaceae</taxon>
        <taxon>Symbiodinium</taxon>
    </lineage>
</organism>
<comment type="caution">
    <text evidence="1">The sequence shown here is derived from an EMBL/GenBank/DDBJ whole genome shotgun (WGS) entry which is preliminary data.</text>
</comment>
<name>A0A812NF11_9DINO</name>
<evidence type="ECO:0000313" key="2">
    <source>
        <dbReference type="Proteomes" id="UP000604046"/>
    </source>
</evidence>